<organism evidence="1">
    <name type="scientific">marine sediment metagenome</name>
    <dbReference type="NCBI Taxonomy" id="412755"/>
    <lineage>
        <taxon>unclassified sequences</taxon>
        <taxon>metagenomes</taxon>
        <taxon>ecological metagenomes</taxon>
    </lineage>
</organism>
<protein>
    <submittedName>
        <fullName evidence="1">Uncharacterized protein</fullName>
    </submittedName>
</protein>
<dbReference type="EMBL" id="BARV01018369">
    <property type="protein sequence ID" value="GAI19365.1"/>
    <property type="molecule type" value="Genomic_DNA"/>
</dbReference>
<dbReference type="AlphaFoldDB" id="X1MXE7"/>
<feature type="non-terminal residue" evidence="1">
    <location>
        <position position="119"/>
    </location>
</feature>
<name>X1MXE7_9ZZZZ</name>
<sequence>MAKGKAMPQIQEEILYRTNQQLLLLEDEHIADEVARYSAPEPCAPFRKFGLYVYAIAVGIPYNIHVEVEFLNRWTAQWHTYKQWPFAALFFEGVQCANGIWECFYGEVAGRVMRVKVTG</sequence>
<accession>X1MXE7</accession>
<comment type="caution">
    <text evidence="1">The sequence shown here is derived from an EMBL/GenBank/DDBJ whole genome shotgun (WGS) entry which is preliminary data.</text>
</comment>
<evidence type="ECO:0000313" key="1">
    <source>
        <dbReference type="EMBL" id="GAI19365.1"/>
    </source>
</evidence>
<proteinExistence type="predicted"/>
<reference evidence="1" key="1">
    <citation type="journal article" date="2014" name="Front. Microbiol.">
        <title>High frequency of phylogenetically diverse reductive dehalogenase-homologous genes in deep subseafloor sedimentary metagenomes.</title>
        <authorList>
            <person name="Kawai M."/>
            <person name="Futagami T."/>
            <person name="Toyoda A."/>
            <person name="Takaki Y."/>
            <person name="Nishi S."/>
            <person name="Hori S."/>
            <person name="Arai W."/>
            <person name="Tsubouchi T."/>
            <person name="Morono Y."/>
            <person name="Uchiyama I."/>
            <person name="Ito T."/>
            <person name="Fujiyama A."/>
            <person name="Inagaki F."/>
            <person name="Takami H."/>
        </authorList>
    </citation>
    <scope>NUCLEOTIDE SEQUENCE</scope>
    <source>
        <strain evidence="1">Expedition CK06-06</strain>
    </source>
</reference>
<gene>
    <name evidence="1" type="ORF">S06H3_31085</name>
</gene>